<accession>A0A2N9IWZ3</accession>
<reference evidence="1" key="1">
    <citation type="submission" date="2018-02" db="EMBL/GenBank/DDBJ databases">
        <authorList>
            <person name="Cohen D.B."/>
            <person name="Kent A.D."/>
        </authorList>
    </citation>
    <scope>NUCLEOTIDE SEQUENCE</scope>
</reference>
<sequence length="107" mass="11953">MEGTIGKVAVVLLCGKGGSMEIGVEFFRIARHKEAVMADHMYLLNGQLQWDINFMRTMQDWELEAESSFLSLLYSTKVGRDGEDKSCLSERVPMGVLGFGDVRMSSL</sequence>
<dbReference type="AlphaFoldDB" id="A0A2N9IWZ3"/>
<proteinExistence type="predicted"/>
<organism evidence="1">
    <name type="scientific">Fagus sylvatica</name>
    <name type="common">Beechnut</name>
    <dbReference type="NCBI Taxonomy" id="28930"/>
    <lineage>
        <taxon>Eukaryota</taxon>
        <taxon>Viridiplantae</taxon>
        <taxon>Streptophyta</taxon>
        <taxon>Embryophyta</taxon>
        <taxon>Tracheophyta</taxon>
        <taxon>Spermatophyta</taxon>
        <taxon>Magnoliopsida</taxon>
        <taxon>eudicotyledons</taxon>
        <taxon>Gunneridae</taxon>
        <taxon>Pentapetalae</taxon>
        <taxon>rosids</taxon>
        <taxon>fabids</taxon>
        <taxon>Fagales</taxon>
        <taxon>Fagaceae</taxon>
        <taxon>Fagus</taxon>
    </lineage>
</organism>
<gene>
    <name evidence="1" type="ORF">FSB_LOCUS56676</name>
</gene>
<evidence type="ECO:0000313" key="1">
    <source>
        <dbReference type="EMBL" id="SPD28794.1"/>
    </source>
</evidence>
<protein>
    <submittedName>
        <fullName evidence="1">Uncharacterized protein</fullName>
    </submittedName>
</protein>
<dbReference type="EMBL" id="OIVN01006245">
    <property type="protein sequence ID" value="SPD28794.1"/>
    <property type="molecule type" value="Genomic_DNA"/>
</dbReference>
<name>A0A2N9IWZ3_FAGSY</name>